<dbReference type="GO" id="GO:0005886">
    <property type="term" value="C:plasma membrane"/>
    <property type="evidence" value="ECO:0007669"/>
    <property type="project" value="TreeGrafter"/>
</dbReference>
<keyword evidence="1" id="KW-0479">Metal-binding</keyword>
<sequence length="125" mass="13368">MAQGRGSAMVATVFLCMLMFVLHSEMAHAASYTVGDSGGWTFNVAGWPKGKQFRAGDILVFNYSPAAHNLVAVNKVGYNTCTTPRGSKVYKTGKDQIKLVKGQNFFICSIAGHCQSGMKVAVTAI</sequence>
<dbReference type="FunFam" id="2.60.40.420:FF:000013">
    <property type="entry name" value="basic blue protein-like"/>
    <property type="match status" value="1"/>
</dbReference>
<dbReference type="CDD" id="cd11013">
    <property type="entry name" value="Plantacyanin"/>
    <property type="match status" value="1"/>
</dbReference>
<dbReference type="GO" id="GO:0009055">
    <property type="term" value="F:electron transfer activity"/>
    <property type="evidence" value="ECO:0007669"/>
    <property type="project" value="InterPro"/>
</dbReference>
<dbReference type="Proteomes" id="UP000594261">
    <property type="component" value="Chromosome 2"/>
</dbReference>
<keyword evidence="3" id="KW-1015">Disulfide bond</keyword>
<dbReference type="Gene3D" id="2.60.40.420">
    <property type="entry name" value="Cupredoxins - blue copper proteins"/>
    <property type="match status" value="1"/>
</dbReference>
<dbReference type="PROSITE" id="PS51485">
    <property type="entry name" value="PHYTOCYANIN"/>
    <property type="match status" value="1"/>
</dbReference>
<feature type="chain" id="PRO_5029564145" description="Basic blue protein" evidence="6">
    <location>
        <begin position="30"/>
        <end position="125"/>
    </location>
</feature>
<name>A0A7N2L2X9_QUELO</name>
<dbReference type="FunCoup" id="A0A7N2L2X9">
    <property type="interactions" value="187"/>
</dbReference>
<evidence type="ECO:0000256" key="1">
    <source>
        <dbReference type="ARBA" id="ARBA00022723"/>
    </source>
</evidence>
<dbReference type="PANTHER" id="PTHR33021">
    <property type="entry name" value="BLUE COPPER PROTEIN"/>
    <property type="match status" value="1"/>
</dbReference>
<evidence type="ECO:0000256" key="2">
    <source>
        <dbReference type="ARBA" id="ARBA00023008"/>
    </source>
</evidence>
<evidence type="ECO:0000313" key="8">
    <source>
        <dbReference type="EnsemblPlants" id="QL02p098545:mrna"/>
    </source>
</evidence>
<reference evidence="9" key="1">
    <citation type="journal article" date="2016" name="G3 (Bethesda)">
        <title>First Draft Assembly and Annotation of the Genome of a California Endemic Oak Quercus lobata Nee (Fagaceae).</title>
        <authorList>
            <person name="Sork V.L."/>
            <person name="Fitz-Gibbon S.T."/>
            <person name="Puiu D."/>
            <person name="Crepeau M."/>
            <person name="Gugger P.F."/>
            <person name="Sherman R."/>
            <person name="Stevens K."/>
            <person name="Langley C.H."/>
            <person name="Pellegrini M."/>
            <person name="Salzberg S.L."/>
        </authorList>
    </citation>
    <scope>NUCLEOTIDE SEQUENCE [LARGE SCALE GENOMIC DNA]</scope>
    <source>
        <strain evidence="9">cv. SW786</strain>
    </source>
</reference>
<feature type="signal peptide" evidence="6">
    <location>
        <begin position="1"/>
        <end position="29"/>
    </location>
</feature>
<evidence type="ECO:0000313" key="9">
    <source>
        <dbReference type="Proteomes" id="UP000594261"/>
    </source>
</evidence>
<protein>
    <recommendedName>
        <fullName evidence="4">Basic blue protein</fullName>
    </recommendedName>
    <alternativeName>
        <fullName evidence="5">Plantacyanin</fullName>
    </alternativeName>
</protein>
<dbReference type="OrthoDB" id="2011645at2759"/>
<dbReference type="GeneID" id="115962739"/>
<evidence type="ECO:0000259" key="7">
    <source>
        <dbReference type="PROSITE" id="PS51485"/>
    </source>
</evidence>
<dbReference type="InterPro" id="IPR003245">
    <property type="entry name" value="Phytocyanin_dom"/>
</dbReference>
<dbReference type="InterPro" id="IPR039391">
    <property type="entry name" value="Phytocyanin-like"/>
</dbReference>
<evidence type="ECO:0000256" key="3">
    <source>
        <dbReference type="ARBA" id="ARBA00023157"/>
    </source>
</evidence>
<dbReference type="InterPro" id="IPR008972">
    <property type="entry name" value="Cupredoxin"/>
</dbReference>
<dbReference type="PANTHER" id="PTHR33021:SF9">
    <property type="entry name" value="PUTATIVE, EXPRESSED-RELATED"/>
    <property type="match status" value="1"/>
</dbReference>
<dbReference type="KEGG" id="qlo:115962739"/>
<reference evidence="8" key="2">
    <citation type="submission" date="2021-01" db="UniProtKB">
        <authorList>
            <consortium name="EnsemblPlants"/>
        </authorList>
    </citation>
    <scope>IDENTIFICATION</scope>
</reference>
<proteinExistence type="predicted"/>
<evidence type="ECO:0000256" key="4">
    <source>
        <dbReference type="ARBA" id="ARBA00071970"/>
    </source>
</evidence>
<evidence type="ECO:0000256" key="6">
    <source>
        <dbReference type="SAM" id="SignalP"/>
    </source>
</evidence>
<dbReference type="EnsemblPlants" id="QL02p098545:mrna">
    <property type="protein sequence ID" value="QL02p098545:mrna"/>
    <property type="gene ID" value="QL02p098545"/>
</dbReference>
<feature type="domain" description="Phytocyanin" evidence="7">
    <location>
        <begin position="30"/>
        <end position="125"/>
    </location>
</feature>
<organism evidence="8 9">
    <name type="scientific">Quercus lobata</name>
    <name type="common">Valley oak</name>
    <dbReference type="NCBI Taxonomy" id="97700"/>
    <lineage>
        <taxon>Eukaryota</taxon>
        <taxon>Viridiplantae</taxon>
        <taxon>Streptophyta</taxon>
        <taxon>Embryophyta</taxon>
        <taxon>Tracheophyta</taxon>
        <taxon>Spermatophyta</taxon>
        <taxon>Magnoliopsida</taxon>
        <taxon>eudicotyledons</taxon>
        <taxon>Gunneridae</taxon>
        <taxon>Pentapetalae</taxon>
        <taxon>rosids</taxon>
        <taxon>fabids</taxon>
        <taxon>Fagales</taxon>
        <taxon>Fagaceae</taxon>
        <taxon>Quercus</taxon>
    </lineage>
</organism>
<keyword evidence="9" id="KW-1185">Reference proteome</keyword>
<dbReference type="InterPro" id="IPR041844">
    <property type="entry name" value="Plantacyanin"/>
</dbReference>
<keyword evidence="2" id="KW-0186">Copper</keyword>
<evidence type="ECO:0000256" key="5">
    <source>
        <dbReference type="ARBA" id="ARBA00082491"/>
    </source>
</evidence>
<dbReference type="InParanoid" id="A0A7N2L2X9"/>
<dbReference type="RefSeq" id="XP_030937481.1">
    <property type="nucleotide sequence ID" value="XM_031081621.1"/>
</dbReference>
<accession>A0A7N2L2X9</accession>
<dbReference type="Pfam" id="PF02298">
    <property type="entry name" value="Cu_bind_like"/>
    <property type="match status" value="1"/>
</dbReference>
<dbReference type="Gramene" id="QL02p098545:mrna">
    <property type="protein sequence ID" value="QL02p098545:mrna"/>
    <property type="gene ID" value="QL02p098545"/>
</dbReference>
<dbReference type="OMA" id="NFQYTSH"/>
<dbReference type="GO" id="GO:0046872">
    <property type="term" value="F:metal ion binding"/>
    <property type="evidence" value="ECO:0007669"/>
    <property type="project" value="UniProtKB-KW"/>
</dbReference>
<keyword evidence="6" id="KW-0732">Signal</keyword>
<dbReference type="AlphaFoldDB" id="A0A7N2L2X9"/>
<gene>
    <name evidence="8" type="primary">LOC115962739</name>
</gene>
<dbReference type="SUPFAM" id="SSF49503">
    <property type="entry name" value="Cupredoxins"/>
    <property type="match status" value="1"/>
</dbReference>